<dbReference type="Gene3D" id="3.40.50.720">
    <property type="entry name" value="NAD(P)-binding Rossmann-like Domain"/>
    <property type="match status" value="2"/>
</dbReference>
<dbReference type="InterPro" id="IPR023209">
    <property type="entry name" value="DAO"/>
</dbReference>
<proteinExistence type="inferred from homology"/>
<sequence length="291" mass="32056">MATAAALSRNHEVTIVAKNLPGDAPTIEWASPWAGASFIAGSCSSLQEAKMQLEAFAELWRLSIEHPESSVKRILIEDLHDNKTEDEVWWKDFMPEVSPLARIGDASFKRMNLSSLSDACSLGHDVLVNATGFGSLTLADVLDEDVDMVRGQTMVVRSDYNKLFMRDSGDRYTYAIPRLDGTVVLGGVRQRDTLDSKVDWDICRDIAQRIHKNLPDHFPAEMSDLQNIGHNVGIRPGRRSGIRIEKEEKNGQKIVHVYGAAGGGYIFGAGMARAAATLVEEFLTPSFPAKL</sequence>
<dbReference type="Proteomes" id="UP001345013">
    <property type="component" value="Unassembled WGS sequence"/>
</dbReference>
<protein>
    <recommendedName>
        <fullName evidence="6">FAD dependent oxidoreductase domain-containing protein</fullName>
    </recommendedName>
</protein>
<evidence type="ECO:0000259" key="6">
    <source>
        <dbReference type="Pfam" id="PF01266"/>
    </source>
</evidence>
<evidence type="ECO:0000256" key="5">
    <source>
        <dbReference type="ARBA" id="ARBA00023002"/>
    </source>
</evidence>
<dbReference type="SUPFAM" id="SSF51971">
    <property type="entry name" value="Nucleotide-binding domain"/>
    <property type="match status" value="1"/>
</dbReference>
<evidence type="ECO:0000256" key="3">
    <source>
        <dbReference type="ARBA" id="ARBA00022630"/>
    </source>
</evidence>
<keyword evidence="5" id="KW-0560">Oxidoreductase</keyword>
<dbReference type="PANTHER" id="PTHR11530">
    <property type="entry name" value="D-AMINO ACID OXIDASE"/>
    <property type="match status" value="1"/>
</dbReference>
<feature type="domain" description="FAD dependent oxidoreductase" evidence="6">
    <location>
        <begin position="125"/>
        <end position="277"/>
    </location>
</feature>
<organism evidence="7 8">
    <name type="scientific">Lithohypha guttulata</name>
    <dbReference type="NCBI Taxonomy" id="1690604"/>
    <lineage>
        <taxon>Eukaryota</taxon>
        <taxon>Fungi</taxon>
        <taxon>Dikarya</taxon>
        <taxon>Ascomycota</taxon>
        <taxon>Pezizomycotina</taxon>
        <taxon>Eurotiomycetes</taxon>
        <taxon>Chaetothyriomycetidae</taxon>
        <taxon>Chaetothyriales</taxon>
        <taxon>Trichomeriaceae</taxon>
        <taxon>Lithohypha</taxon>
    </lineage>
</organism>
<comment type="cofactor">
    <cofactor evidence="1">
        <name>FAD</name>
        <dbReference type="ChEBI" id="CHEBI:57692"/>
    </cofactor>
</comment>
<keyword evidence="4" id="KW-0274">FAD</keyword>
<evidence type="ECO:0000313" key="8">
    <source>
        <dbReference type="Proteomes" id="UP001345013"/>
    </source>
</evidence>
<evidence type="ECO:0000256" key="4">
    <source>
        <dbReference type="ARBA" id="ARBA00022827"/>
    </source>
</evidence>
<dbReference type="EMBL" id="JAVRRG010000097">
    <property type="protein sequence ID" value="KAK5086229.1"/>
    <property type="molecule type" value="Genomic_DNA"/>
</dbReference>
<evidence type="ECO:0000256" key="1">
    <source>
        <dbReference type="ARBA" id="ARBA00001974"/>
    </source>
</evidence>
<dbReference type="SUPFAM" id="SSF54373">
    <property type="entry name" value="FAD-linked reductases, C-terminal domain"/>
    <property type="match status" value="1"/>
</dbReference>
<dbReference type="Gene3D" id="3.30.9.10">
    <property type="entry name" value="D-Amino Acid Oxidase, subunit A, domain 2"/>
    <property type="match status" value="2"/>
</dbReference>
<dbReference type="PANTHER" id="PTHR11530:SF11">
    <property type="entry name" value="D-ASPARTATE OXIDASE"/>
    <property type="match status" value="1"/>
</dbReference>
<accession>A0ABR0K5Z0</accession>
<name>A0ABR0K5Z0_9EURO</name>
<dbReference type="Pfam" id="PF01266">
    <property type="entry name" value="DAO"/>
    <property type="match status" value="1"/>
</dbReference>
<evidence type="ECO:0000313" key="7">
    <source>
        <dbReference type="EMBL" id="KAK5086229.1"/>
    </source>
</evidence>
<evidence type="ECO:0000256" key="2">
    <source>
        <dbReference type="ARBA" id="ARBA00006730"/>
    </source>
</evidence>
<comment type="similarity">
    <text evidence="2">Belongs to the DAMOX/DASOX family.</text>
</comment>
<reference evidence="7 8" key="1">
    <citation type="submission" date="2023-08" db="EMBL/GenBank/DDBJ databases">
        <title>Black Yeasts Isolated from many extreme environments.</title>
        <authorList>
            <person name="Coleine C."/>
            <person name="Stajich J.E."/>
            <person name="Selbmann L."/>
        </authorList>
    </citation>
    <scope>NUCLEOTIDE SEQUENCE [LARGE SCALE GENOMIC DNA]</scope>
    <source>
        <strain evidence="7 8">CCFEE 5885</strain>
    </source>
</reference>
<keyword evidence="3" id="KW-0285">Flavoprotein</keyword>
<dbReference type="InterPro" id="IPR006076">
    <property type="entry name" value="FAD-dep_OxRdtase"/>
</dbReference>
<comment type="caution">
    <text evidence="7">The sequence shown here is derived from an EMBL/GenBank/DDBJ whole genome shotgun (WGS) entry which is preliminary data.</text>
</comment>
<gene>
    <name evidence="7" type="ORF">LTR24_006947</name>
</gene>
<keyword evidence="8" id="KW-1185">Reference proteome</keyword>